<organism evidence="1 2">
    <name type="scientific">Gryllus longicercus</name>
    <dbReference type="NCBI Taxonomy" id="2509291"/>
    <lineage>
        <taxon>Eukaryota</taxon>
        <taxon>Metazoa</taxon>
        <taxon>Ecdysozoa</taxon>
        <taxon>Arthropoda</taxon>
        <taxon>Hexapoda</taxon>
        <taxon>Insecta</taxon>
        <taxon>Pterygota</taxon>
        <taxon>Neoptera</taxon>
        <taxon>Polyneoptera</taxon>
        <taxon>Orthoptera</taxon>
        <taxon>Ensifera</taxon>
        <taxon>Gryllidea</taxon>
        <taxon>Grylloidea</taxon>
        <taxon>Gryllidae</taxon>
        <taxon>Gryllinae</taxon>
        <taxon>Gryllus</taxon>
    </lineage>
</organism>
<evidence type="ECO:0000313" key="2">
    <source>
        <dbReference type="Proteomes" id="UP001378592"/>
    </source>
</evidence>
<dbReference type="GO" id="GO:0097191">
    <property type="term" value="P:extrinsic apoptotic signaling pathway"/>
    <property type="evidence" value="ECO:0007669"/>
    <property type="project" value="TreeGrafter"/>
</dbReference>
<dbReference type="Proteomes" id="UP001378592">
    <property type="component" value="Unassembled WGS sequence"/>
</dbReference>
<name>A0AAN9Z222_9ORTH</name>
<dbReference type="AlphaFoldDB" id="A0AAN9Z222"/>
<dbReference type="InterPro" id="IPR022773">
    <property type="entry name" value="Siva"/>
</dbReference>
<gene>
    <name evidence="1" type="ORF">R5R35_003062</name>
</gene>
<proteinExistence type="predicted"/>
<dbReference type="PANTHER" id="PTHR14365">
    <property type="entry name" value="APOPTOSIS REGULATORY PROTEIN SIVA"/>
    <property type="match status" value="1"/>
</dbReference>
<dbReference type="PANTHER" id="PTHR14365:SF1">
    <property type="entry name" value="APOPTOSIS REGULATORY PROTEIN SIVA"/>
    <property type="match status" value="1"/>
</dbReference>
<dbReference type="GO" id="GO:0005175">
    <property type="term" value="F:CD27 receptor binding"/>
    <property type="evidence" value="ECO:0007669"/>
    <property type="project" value="TreeGrafter"/>
</dbReference>
<evidence type="ECO:0008006" key="3">
    <source>
        <dbReference type="Google" id="ProtNLM"/>
    </source>
</evidence>
<keyword evidence="2" id="KW-1185">Reference proteome</keyword>
<evidence type="ECO:0000313" key="1">
    <source>
        <dbReference type="EMBL" id="KAK7793326.1"/>
    </source>
</evidence>
<dbReference type="EMBL" id="JAZDUA010000387">
    <property type="protein sequence ID" value="KAK7793326.1"/>
    <property type="molecule type" value="Genomic_DNA"/>
</dbReference>
<protein>
    <recommendedName>
        <fullName evidence="3">Apoptosis regulatory protein Siva</fullName>
    </recommendedName>
</protein>
<reference evidence="1 2" key="1">
    <citation type="submission" date="2024-03" db="EMBL/GenBank/DDBJ databases">
        <title>The genome assembly and annotation of the cricket Gryllus longicercus Weissman &amp; Gray.</title>
        <authorList>
            <person name="Szrajer S."/>
            <person name="Gray D."/>
            <person name="Ylla G."/>
        </authorList>
    </citation>
    <scope>NUCLEOTIDE SEQUENCE [LARGE SCALE GENOMIC DNA]</scope>
    <source>
        <strain evidence="1">DAG 2021-001</strain>
        <tissue evidence="1">Whole body minus gut</tissue>
    </source>
</reference>
<accession>A0AAN9Z222</accession>
<dbReference type="Pfam" id="PF05458">
    <property type="entry name" value="Siva"/>
    <property type="match status" value="1"/>
</dbReference>
<sequence>MPKRECPFDYDLLPQCKIHVGEKEINSGVMEEHNMKTVYERTMDLLFRRAKNVSNSIENREECATNSNSKLYKQMFLKSNGQLQSSGILLSQPLSECDSCKTPVKLCSSVSCDFCDRRLCPNCMYACTKCMDNFCSHCILKTYSGSGDAQVCISCVP</sequence>
<comment type="caution">
    <text evidence="1">The sequence shown here is derived from an EMBL/GenBank/DDBJ whole genome shotgun (WGS) entry which is preliminary data.</text>
</comment>